<dbReference type="GeneID" id="39592716"/>
<comment type="caution">
    <text evidence="5">The sequence shown here is derived from an EMBL/GenBank/DDBJ whole genome shotgun (WGS) entry which is preliminary data.</text>
</comment>
<feature type="compositionally biased region" description="Polar residues" evidence="2">
    <location>
        <begin position="63"/>
        <end position="83"/>
    </location>
</feature>
<dbReference type="Proteomes" id="UP000279236">
    <property type="component" value="Unassembled WGS sequence"/>
</dbReference>
<dbReference type="PANTHER" id="PTHR48081">
    <property type="entry name" value="AB HYDROLASE SUPERFAMILY PROTEIN C4A8.06C"/>
    <property type="match status" value="1"/>
</dbReference>
<dbReference type="RefSeq" id="XP_028476428.1">
    <property type="nucleotide sequence ID" value="XM_028623495.1"/>
</dbReference>
<dbReference type="InterPro" id="IPR050300">
    <property type="entry name" value="GDXG_lipolytic_enzyme"/>
</dbReference>
<dbReference type="PANTHER" id="PTHR48081:SF3">
    <property type="entry name" value="ALPHA_BETA HYDROLASE FOLD-3 DOMAIN-CONTAINING PROTEIN"/>
    <property type="match status" value="1"/>
</dbReference>
<dbReference type="InterPro" id="IPR013094">
    <property type="entry name" value="AB_hydrolase_3"/>
</dbReference>
<evidence type="ECO:0008006" key="7">
    <source>
        <dbReference type="Google" id="ProtNLM"/>
    </source>
</evidence>
<evidence type="ECO:0000313" key="6">
    <source>
        <dbReference type="Proteomes" id="UP000279236"/>
    </source>
</evidence>
<sequence>MFVPATTTVKQDNAALVPHFTEHVYATKHGVELPLRVWRSTTDAIDDANYADPSDPAAYDLGGSSTDLRGLQTPHNEPGSGSCTPAPPAPKPWLLWSHGGAFMGGSVAPAPWVLPAFLPWAHVVSYGYRLAPAVGIDEMAEDGADAVAWCRANLPAILDDINIDACIVGGLSAGGSLAILNGLLTPRPRVVLDAYGIVDFADTHFDPKFTGPGYDPGSVSGRYSEGQLEHAIAGRDASTALTALPGNDDPDAQGAVTAVYSRVKEMLGWTDPQGIAADVKVHVAATGRIMRVLTRREKHPDNDTWRVAATRASPITKVDEHFPATVILHGVEDRTVPVDQSARFAKALRNVGVVVKEVYVPDADHCFDFTCTGANSPGWDNAIAPLIEFIQERLELVDESPSLLAPPKTV</sequence>
<organism evidence="5 6">
    <name type="scientific">Apiotrichum porosum</name>
    <dbReference type="NCBI Taxonomy" id="105984"/>
    <lineage>
        <taxon>Eukaryota</taxon>
        <taxon>Fungi</taxon>
        <taxon>Dikarya</taxon>
        <taxon>Basidiomycota</taxon>
        <taxon>Agaricomycotina</taxon>
        <taxon>Tremellomycetes</taxon>
        <taxon>Trichosporonales</taxon>
        <taxon>Trichosporonaceae</taxon>
        <taxon>Apiotrichum</taxon>
    </lineage>
</organism>
<dbReference type="GO" id="GO:0008236">
    <property type="term" value="F:serine-type peptidase activity"/>
    <property type="evidence" value="ECO:0007669"/>
    <property type="project" value="InterPro"/>
</dbReference>
<evidence type="ECO:0000256" key="2">
    <source>
        <dbReference type="SAM" id="MobiDB-lite"/>
    </source>
</evidence>
<dbReference type="SUPFAM" id="SSF53474">
    <property type="entry name" value="alpha/beta-Hydrolases"/>
    <property type="match status" value="1"/>
</dbReference>
<accession>A0A427XT36</accession>
<evidence type="ECO:0000256" key="1">
    <source>
        <dbReference type="ARBA" id="ARBA00022801"/>
    </source>
</evidence>
<dbReference type="AlphaFoldDB" id="A0A427XT36"/>
<dbReference type="Pfam" id="PF07859">
    <property type="entry name" value="Abhydrolase_3"/>
    <property type="match status" value="1"/>
</dbReference>
<keyword evidence="6" id="KW-1185">Reference proteome</keyword>
<dbReference type="Gene3D" id="3.40.50.1820">
    <property type="entry name" value="alpha/beta hydrolase"/>
    <property type="match status" value="1"/>
</dbReference>
<evidence type="ECO:0000313" key="5">
    <source>
        <dbReference type="EMBL" id="RSH81973.1"/>
    </source>
</evidence>
<gene>
    <name evidence="5" type="ORF">EHS24_008173</name>
</gene>
<dbReference type="InterPro" id="IPR029058">
    <property type="entry name" value="AB_hydrolase_fold"/>
</dbReference>
<dbReference type="GO" id="GO:0006508">
    <property type="term" value="P:proteolysis"/>
    <property type="evidence" value="ECO:0007669"/>
    <property type="project" value="InterPro"/>
</dbReference>
<dbReference type="STRING" id="105984.A0A427XT36"/>
<dbReference type="Pfam" id="PF00326">
    <property type="entry name" value="Peptidase_S9"/>
    <property type="match status" value="1"/>
</dbReference>
<evidence type="ECO:0000259" key="3">
    <source>
        <dbReference type="Pfam" id="PF00326"/>
    </source>
</evidence>
<feature type="domain" description="Alpha/beta hydrolase fold-3" evidence="4">
    <location>
        <begin position="94"/>
        <end position="179"/>
    </location>
</feature>
<protein>
    <recommendedName>
        <fullName evidence="7">Alpha/beta hydrolase fold-3 domain-containing protein</fullName>
    </recommendedName>
</protein>
<reference evidence="5 6" key="1">
    <citation type="submission" date="2018-11" db="EMBL/GenBank/DDBJ databases">
        <title>Genome sequence of Apiotrichum porosum DSM 27194.</title>
        <authorList>
            <person name="Aliyu H."/>
            <person name="Gorte O."/>
            <person name="Ochsenreither K."/>
        </authorList>
    </citation>
    <scope>NUCLEOTIDE SEQUENCE [LARGE SCALE GENOMIC DNA]</scope>
    <source>
        <strain evidence="5 6">DSM 27194</strain>
    </source>
</reference>
<evidence type="ECO:0000259" key="4">
    <source>
        <dbReference type="Pfam" id="PF07859"/>
    </source>
</evidence>
<dbReference type="InterPro" id="IPR001375">
    <property type="entry name" value="Peptidase_S9_cat"/>
</dbReference>
<keyword evidence="1" id="KW-0378">Hydrolase</keyword>
<proteinExistence type="predicted"/>
<feature type="region of interest" description="Disordered" evidence="2">
    <location>
        <begin position="61"/>
        <end position="87"/>
    </location>
</feature>
<dbReference type="OrthoDB" id="19653at2759"/>
<name>A0A427XT36_9TREE</name>
<dbReference type="EMBL" id="RSCE01000006">
    <property type="protein sequence ID" value="RSH81973.1"/>
    <property type="molecule type" value="Genomic_DNA"/>
</dbReference>
<feature type="domain" description="Peptidase S9 prolyl oligopeptidase catalytic" evidence="3">
    <location>
        <begin position="300"/>
        <end position="367"/>
    </location>
</feature>